<dbReference type="Proteomes" id="UP000765160">
    <property type="component" value="Unassembled WGS sequence"/>
</dbReference>
<protein>
    <submittedName>
        <fullName evidence="2">ABC transporter substrate-binding protein</fullName>
    </submittedName>
</protein>
<proteinExistence type="predicted"/>
<dbReference type="SUPFAM" id="SSF53850">
    <property type="entry name" value="Periplasmic binding protein-like II"/>
    <property type="match status" value="1"/>
</dbReference>
<sequence>MSAPTTTRRAALALGGAAMLSLTLRDARSQSPRSMTFVTPFSYILAFADVLNAKGGGFFEREGLDVTIQQGRGSAMAVQQIVGGGALLSRTGVGDHIRASSRPGGDDLIAVGTISQGSPFYVISAPDKPVRTPADMAGKTIGVLSVGGATEIVLDVMLQERGVERARVARQVAPNSPAGLQLIAQGRIDAYIVSAGVPVALQASNTPHVSWNTDDVAPIPGQCYIARRSTLEQNGDIVVRFLRAVKLSLDAMLADTDLSKTLANLRGFEIAEMRNATTAPLILRNEMQFWLTAGRQNMLRNVPERWQRGYDLMAAAGFAPAGVKAETLYTNAYVERALA</sequence>
<organism evidence="2 3">
    <name type="scientific">Falsiroseomonas frigidaquae</name>
    <dbReference type="NCBI Taxonomy" id="487318"/>
    <lineage>
        <taxon>Bacteria</taxon>
        <taxon>Pseudomonadati</taxon>
        <taxon>Pseudomonadota</taxon>
        <taxon>Alphaproteobacteria</taxon>
        <taxon>Acetobacterales</taxon>
        <taxon>Roseomonadaceae</taxon>
        <taxon>Falsiroseomonas</taxon>
    </lineage>
</organism>
<dbReference type="InterPro" id="IPR015168">
    <property type="entry name" value="SsuA/THI5"/>
</dbReference>
<dbReference type="PANTHER" id="PTHR31528:SF15">
    <property type="entry name" value="RIBOFLAVIN-BINDING PROTEIN RIBY"/>
    <property type="match status" value="1"/>
</dbReference>
<feature type="domain" description="SsuA/THI5-like" evidence="1">
    <location>
        <begin position="47"/>
        <end position="255"/>
    </location>
</feature>
<keyword evidence="3" id="KW-1185">Reference proteome</keyword>
<evidence type="ECO:0000313" key="2">
    <source>
        <dbReference type="EMBL" id="NKE45137.1"/>
    </source>
</evidence>
<dbReference type="EMBL" id="JAAVTX010000003">
    <property type="protein sequence ID" value="NKE45137.1"/>
    <property type="molecule type" value="Genomic_DNA"/>
</dbReference>
<reference evidence="2 3" key="1">
    <citation type="submission" date="2020-03" db="EMBL/GenBank/DDBJ databases">
        <title>Roseomonas selenitidurans sp. nov. isolated from soil.</title>
        <authorList>
            <person name="Liu H."/>
        </authorList>
    </citation>
    <scope>NUCLEOTIDE SEQUENCE [LARGE SCALE GENOMIC DNA]</scope>
    <source>
        <strain evidence="2 3">JCM 15073</strain>
    </source>
</reference>
<name>A0ABX1EYG7_9PROT</name>
<evidence type="ECO:0000313" key="3">
    <source>
        <dbReference type="Proteomes" id="UP000765160"/>
    </source>
</evidence>
<dbReference type="InterPro" id="IPR027939">
    <property type="entry name" value="NMT1/THI5"/>
</dbReference>
<gene>
    <name evidence="2" type="ORF">HB662_10130</name>
</gene>
<comment type="caution">
    <text evidence="2">The sequence shown here is derived from an EMBL/GenBank/DDBJ whole genome shotgun (WGS) entry which is preliminary data.</text>
</comment>
<dbReference type="Gene3D" id="3.40.190.10">
    <property type="entry name" value="Periplasmic binding protein-like II"/>
    <property type="match status" value="2"/>
</dbReference>
<accession>A0ABX1EYG7</accession>
<dbReference type="Pfam" id="PF09084">
    <property type="entry name" value="NMT1"/>
    <property type="match status" value="1"/>
</dbReference>
<dbReference type="PANTHER" id="PTHR31528">
    <property type="entry name" value="4-AMINO-5-HYDROXYMETHYL-2-METHYLPYRIMIDINE PHOSPHATE SYNTHASE THI11-RELATED"/>
    <property type="match status" value="1"/>
</dbReference>
<dbReference type="RefSeq" id="WP_168049617.1">
    <property type="nucleotide sequence ID" value="NZ_JAATJR010000003.1"/>
</dbReference>
<evidence type="ECO:0000259" key="1">
    <source>
        <dbReference type="Pfam" id="PF09084"/>
    </source>
</evidence>